<keyword evidence="5" id="KW-0812">Transmembrane</keyword>
<feature type="domain" description="CUB" evidence="6">
    <location>
        <begin position="472"/>
        <end position="588"/>
    </location>
</feature>
<comment type="caution">
    <text evidence="7">The sequence shown here is derived from an EMBL/GenBank/DDBJ whole genome shotgun (WGS) entry which is preliminary data.</text>
</comment>
<feature type="domain" description="CUB" evidence="6">
    <location>
        <begin position="193"/>
        <end position="319"/>
    </location>
</feature>
<dbReference type="InterPro" id="IPR000859">
    <property type="entry name" value="CUB_dom"/>
</dbReference>
<dbReference type="PROSITE" id="PS01180">
    <property type="entry name" value="CUB"/>
    <property type="match status" value="4"/>
</dbReference>
<reference evidence="7" key="1">
    <citation type="submission" date="2020-06" db="EMBL/GenBank/DDBJ databases">
        <title>Draft genome of Bugula neritina, a colonial animal packing powerful symbionts and potential medicines.</title>
        <authorList>
            <person name="Rayko M."/>
        </authorList>
    </citation>
    <scope>NUCLEOTIDE SEQUENCE [LARGE SCALE GENOMIC DNA]</scope>
    <source>
        <strain evidence="7">Kwan_BN1</strain>
    </source>
</reference>
<evidence type="ECO:0000256" key="3">
    <source>
        <dbReference type="PROSITE-ProRule" id="PRU00059"/>
    </source>
</evidence>
<accession>A0A7J7ISY4</accession>
<name>A0A7J7ISY4_BUGNE</name>
<keyword evidence="5" id="KW-1133">Transmembrane helix</keyword>
<dbReference type="SMART" id="SM00042">
    <property type="entry name" value="CUB"/>
    <property type="match status" value="4"/>
</dbReference>
<dbReference type="PROSITE" id="PS50068">
    <property type="entry name" value="LDLRA_2"/>
    <property type="match status" value="1"/>
</dbReference>
<dbReference type="OrthoDB" id="6022136at2759"/>
<dbReference type="AlphaFoldDB" id="A0A7J7ISY4"/>
<dbReference type="CDD" id="cd00112">
    <property type="entry name" value="LDLa"/>
    <property type="match status" value="1"/>
</dbReference>
<dbReference type="Proteomes" id="UP000593567">
    <property type="component" value="Unassembled WGS sequence"/>
</dbReference>
<evidence type="ECO:0000256" key="1">
    <source>
        <dbReference type="ARBA" id="ARBA00022737"/>
    </source>
</evidence>
<gene>
    <name evidence="7" type="ORF">EB796_024663</name>
</gene>
<dbReference type="InterPro" id="IPR002172">
    <property type="entry name" value="LDrepeatLR_classA_rpt"/>
</dbReference>
<dbReference type="InterPro" id="IPR036055">
    <property type="entry name" value="LDL_receptor-like_sf"/>
</dbReference>
<keyword evidence="1" id="KW-0677">Repeat</keyword>
<dbReference type="EMBL" id="VXIV02003440">
    <property type="protein sequence ID" value="KAF6017029.1"/>
    <property type="molecule type" value="Genomic_DNA"/>
</dbReference>
<dbReference type="Pfam" id="PF00057">
    <property type="entry name" value="Ldl_recept_a"/>
    <property type="match status" value="1"/>
</dbReference>
<evidence type="ECO:0000313" key="8">
    <source>
        <dbReference type="Proteomes" id="UP000593567"/>
    </source>
</evidence>
<organism evidence="7 8">
    <name type="scientific">Bugula neritina</name>
    <name type="common">Brown bryozoan</name>
    <name type="synonym">Sertularia neritina</name>
    <dbReference type="NCBI Taxonomy" id="10212"/>
    <lineage>
        <taxon>Eukaryota</taxon>
        <taxon>Metazoa</taxon>
        <taxon>Spiralia</taxon>
        <taxon>Lophotrochozoa</taxon>
        <taxon>Bryozoa</taxon>
        <taxon>Gymnolaemata</taxon>
        <taxon>Cheilostomatida</taxon>
        <taxon>Flustrina</taxon>
        <taxon>Buguloidea</taxon>
        <taxon>Bugulidae</taxon>
        <taxon>Bugula</taxon>
    </lineage>
</organism>
<protein>
    <recommendedName>
        <fullName evidence="6">CUB domain-containing protein</fullName>
    </recommendedName>
</protein>
<dbReference type="PANTHER" id="PTHR24251">
    <property type="entry name" value="OVOCHYMASE-RELATED"/>
    <property type="match status" value="1"/>
</dbReference>
<dbReference type="InterPro" id="IPR035914">
    <property type="entry name" value="Sperma_CUB_dom_sf"/>
</dbReference>
<dbReference type="Gene3D" id="2.60.120.290">
    <property type="entry name" value="Spermadhesin, CUB domain"/>
    <property type="match status" value="4"/>
</dbReference>
<feature type="transmembrane region" description="Helical" evidence="5">
    <location>
        <begin position="637"/>
        <end position="664"/>
    </location>
</feature>
<dbReference type="SMART" id="SM00192">
    <property type="entry name" value="LDLa"/>
    <property type="match status" value="1"/>
</dbReference>
<comment type="caution">
    <text evidence="4">Lacks conserved residue(s) required for the propagation of feature annotation.</text>
</comment>
<dbReference type="CDD" id="cd00041">
    <property type="entry name" value="CUB"/>
    <property type="match status" value="4"/>
</dbReference>
<evidence type="ECO:0000256" key="5">
    <source>
        <dbReference type="SAM" id="Phobius"/>
    </source>
</evidence>
<evidence type="ECO:0000256" key="4">
    <source>
        <dbReference type="PROSITE-ProRule" id="PRU00124"/>
    </source>
</evidence>
<evidence type="ECO:0000259" key="6">
    <source>
        <dbReference type="PROSITE" id="PS01180"/>
    </source>
</evidence>
<keyword evidence="8" id="KW-1185">Reference proteome</keyword>
<dbReference type="SUPFAM" id="SSF57424">
    <property type="entry name" value="LDL receptor-like module"/>
    <property type="match status" value="1"/>
</dbReference>
<feature type="disulfide bond" evidence="4">
    <location>
        <begin position="613"/>
        <end position="628"/>
    </location>
</feature>
<feature type="domain" description="CUB" evidence="6">
    <location>
        <begin position="45"/>
        <end position="173"/>
    </location>
</feature>
<dbReference type="Gene3D" id="4.10.400.10">
    <property type="entry name" value="Low-density Lipoprotein Receptor"/>
    <property type="match status" value="1"/>
</dbReference>
<evidence type="ECO:0000313" key="7">
    <source>
        <dbReference type="EMBL" id="KAF6017029.1"/>
    </source>
</evidence>
<keyword evidence="2 4" id="KW-1015">Disulfide bond</keyword>
<evidence type="ECO:0000256" key="2">
    <source>
        <dbReference type="ARBA" id="ARBA00023157"/>
    </source>
</evidence>
<sequence length="786" mass="88109">MSSKQTLIITFDSDDDGKTARGFLGTYEFISDEPYNMGIPASFGCGWTVNGEEKSEGYIMAPYYPAVYPDGLNCYYQLQGVPGQRIRLEFLDFDLYSGGDHCPYDELRIHDGSTSADPLIGIYCNRIEGLVLYSTGHEMYLQFRTREGRPSIEPVWGDKVITMSGFKARYTFSDEFVNLGFIVDGEHVQGSECDVRIKSQGESSGVIVSPGFPNSSPSNTTCHYFIDGLIDQDNLEKVVLTFEEAFLPGYLNRCKEGSAYVATYLYGQKATTSRPDHFLCDLELPKMLTSHDPRLTLKYTTNSVQPGAMVGFKAKYQFTMDYAIEGTPANPIASSDCHFIYRSSSDKSGKLNSPRYPSAYPNDITCTYELVAQPYEFIMISFDKFDLEPSPVGDDKCSRDSISSISKIPQQGNTTLDIQMGKYCGTAYPGPIVSEWLTERMILTFSSNSDVTERGFKAKYEFISTLQRFQYCGGNITEGGSGEITPPNYPLKYNTKTVCDWYIYRRNPRAQIKIKFEHFDIEGTMEEGCQGAVLRIYTAEEYKVDYEACGQEAPKQHIISQNGFIRIKYISPSKTYGKTGFKVTWTEVIQEVDSCPWHVCADALLCIPDTAVCNSKEDCFDGSDEFTCATKLSNMSILYIIMGVVILLLVIVLAIICVCVRCSVKKSASRRNSSRKSSSKPSDIQLPMIESDIVYNDRLSKTPMLPKSVSINSSTFSPYDPMLQDGIYKGQQLAPVPDNVFEQSTLSSKYSYNPSLHTSLHRPQSDKYFSSPTHQKYDMDSCLTSL</sequence>
<feature type="disulfide bond" evidence="3">
    <location>
        <begin position="472"/>
        <end position="499"/>
    </location>
</feature>
<keyword evidence="5" id="KW-0472">Membrane</keyword>
<proteinExistence type="predicted"/>
<dbReference type="SUPFAM" id="SSF49854">
    <property type="entry name" value="Spermadhesin, CUB domain"/>
    <property type="match status" value="4"/>
</dbReference>
<dbReference type="Pfam" id="PF00431">
    <property type="entry name" value="CUB"/>
    <property type="match status" value="4"/>
</dbReference>
<feature type="domain" description="CUB" evidence="6">
    <location>
        <begin position="337"/>
        <end position="463"/>
    </location>
</feature>